<organism evidence="2 3">
    <name type="scientific">Cyclotella cryptica</name>
    <dbReference type="NCBI Taxonomy" id="29204"/>
    <lineage>
        <taxon>Eukaryota</taxon>
        <taxon>Sar</taxon>
        <taxon>Stramenopiles</taxon>
        <taxon>Ochrophyta</taxon>
        <taxon>Bacillariophyta</taxon>
        <taxon>Coscinodiscophyceae</taxon>
        <taxon>Thalassiosirophycidae</taxon>
        <taxon>Stephanodiscales</taxon>
        <taxon>Stephanodiscaceae</taxon>
        <taxon>Cyclotella</taxon>
    </lineage>
</organism>
<feature type="chain" id="PRO_5044786257" evidence="1">
    <location>
        <begin position="28"/>
        <end position="151"/>
    </location>
</feature>
<sequence length="151" mass="17605">MIGRSSLLAFLISVVFLSSGNVTPVAARQPATVNRAVAEYQPDDKRNGIEKILDWGLAKVIRWNDDLHRNEVQRLKQFDQEFKELLKFRNKIDRKCLYATTVDDRSVCVEKGISVNSKIQDLRSRRFKSVKSIDRYEKMIAWCASYKNWFC</sequence>
<accession>A0ABD3P0B0</accession>
<protein>
    <submittedName>
        <fullName evidence="2">Uncharacterized protein</fullName>
    </submittedName>
</protein>
<comment type="caution">
    <text evidence="2">The sequence shown here is derived from an EMBL/GenBank/DDBJ whole genome shotgun (WGS) entry which is preliminary data.</text>
</comment>
<name>A0ABD3P0B0_9STRA</name>
<keyword evidence="3" id="KW-1185">Reference proteome</keyword>
<reference evidence="2 3" key="1">
    <citation type="journal article" date="2020" name="G3 (Bethesda)">
        <title>Improved Reference Genome for Cyclotella cryptica CCMP332, a Model for Cell Wall Morphogenesis, Salinity Adaptation, and Lipid Production in Diatoms (Bacillariophyta).</title>
        <authorList>
            <person name="Roberts W.R."/>
            <person name="Downey K.M."/>
            <person name="Ruck E.C."/>
            <person name="Traller J.C."/>
            <person name="Alverson A.J."/>
        </authorList>
    </citation>
    <scope>NUCLEOTIDE SEQUENCE [LARGE SCALE GENOMIC DNA]</scope>
    <source>
        <strain evidence="2 3">CCMP332</strain>
    </source>
</reference>
<proteinExistence type="predicted"/>
<gene>
    <name evidence="2" type="ORF">HJC23_001602</name>
</gene>
<evidence type="ECO:0000313" key="2">
    <source>
        <dbReference type="EMBL" id="KAL3781399.1"/>
    </source>
</evidence>
<keyword evidence="1" id="KW-0732">Signal</keyword>
<dbReference type="EMBL" id="JABMIG020000318">
    <property type="protein sequence ID" value="KAL3781399.1"/>
    <property type="molecule type" value="Genomic_DNA"/>
</dbReference>
<dbReference type="AlphaFoldDB" id="A0ABD3P0B0"/>
<evidence type="ECO:0000313" key="3">
    <source>
        <dbReference type="Proteomes" id="UP001516023"/>
    </source>
</evidence>
<feature type="signal peptide" evidence="1">
    <location>
        <begin position="1"/>
        <end position="27"/>
    </location>
</feature>
<evidence type="ECO:0000256" key="1">
    <source>
        <dbReference type="SAM" id="SignalP"/>
    </source>
</evidence>
<dbReference type="Proteomes" id="UP001516023">
    <property type="component" value="Unassembled WGS sequence"/>
</dbReference>